<evidence type="ECO:0000256" key="1">
    <source>
        <dbReference type="SAM" id="MobiDB-lite"/>
    </source>
</evidence>
<dbReference type="RefSeq" id="WP_224827019.1">
    <property type="nucleotide sequence ID" value="NZ_JAIVEF010000001.1"/>
</dbReference>
<dbReference type="AlphaFoldDB" id="A0ABD5QEQ6"/>
<reference evidence="4 5" key="1">
    <citation type="journal article" date="2019" name="Int. J. Syst. Evol. Microbiol.">
        <title>The Global Catalogue of Microorganisms (GCM) 10K type strain sequencing project: providing services to taxonomists for standard genome sequencing and annotation.</title>
        <authorList>
            <consortium name="The Broad Institute Genomics Platform"/>
            <consortium name="The Broad Institute Genome Sequencing Center for Infectious Disease"/>
            <person name="Wu L."/>
            <person name="Ma J."/>
        </authorList>
    </citation>
    <scope>NUCLEOTIDE SEQUENCE [LARGE SCALE GENOMIC DNA]</scope>
    <source>
        <strain evidence="4 5">CGMCC 1.15824</strain>
    </source>
</reference>
<name>A0ABD5QEQ6_9EURY</name>
<evidence type="ECO:0000256" key="2">
    <source>
        <dbReference type="SAM" id="Phobius"/>
    </source>
</evidence>
<feature type="transmembrane region" description="Helical" evidence="2">
    <location>
        <begin position="34"/>
        <end position="53"/>
    </location>
</feature>
<evidence type="ECO:0000313" key="4">
    <source>
        <dbReference type="EMBL" id="MFC4988123.1"/>
    </source>
</evidence>
<dbReference type="EMBL" id="JBHSJG010000036">
    <property type="protein sequence ID" value="MFC4988123.1"/>
    <property type="molecule type" value="Genomic_DNA"/>
</dbReference>
<evidence type="ECO:0000259" key="3">
    <source>
        <dbReference type="PROSITE" id="PS50076"/>
    </source>
</evidence>
<feature type="transmembrane region" description="Helical" evidence="2">
    <location>
        <begin position="7"/>
        <end position="28"/>
    </location>
</feature>
<sequence>MEFDRSPFVLGLASVFAGLTAVLGIFGVVGAQPIAVAVAVPFGLTSYVMYYHGSGKLARAAVRRGERAERARRRRAAGAGPRDRAGPRTRADRRARAGAGRRRGTGSRRRAPASGPTAAEARSTLGVGTDAGESEIRSAYRDRVKEVHPDRGGDEEAFKDVTAAYDRLTE</sequence>
<feature type="domain" description="J" evidence="3">
    <location>
        <begin position="120"/>
        <end position="170"/>
    </location>
</feature>
<dbReference type="Proteomes" id="UP001595925">
    <property type="component" value="Unassembled WGS sequence"/>
</dbReference>
<keyword evidence="2" id="KW-0472">Membrane</keyword>
<keyword evidence="5" id="KW-1185">Reference proteome</keyword>
<keyword evidence="2" id="KW-0812">Transmembrane</keyword>
<comment type="caution">
    <text evidence="4">The sequence shown here is derived from an EMBL/GenBank/DDBJ whole genome shotgun (WGS) entry which is preliminary data.</text>
</comment>
<proteinExistence type="predicted"/>
<dbReference type="InterPro" id="IPR036869">
    <property type="entry name" value="J_dom_sf"/>
</dbReference>
<dbReference type="Gene3D" id="1.10.287.110">
    <property type="entry name" value="DnaJ domain"/>
    <property type="match status" value="1"/>
</dbReference>
<feature type="compositionally biased region" description="Basic and acidic residues" evidence="1">
    <location>
        <begin position="81"/>
        <end position="95"/>
    </location>
</feature>
<protein>
    <submittedName>
        <fullName evidence="4">J domain-containing protein</fullName>
    </submittedName>
</protein>
<dbReference type="CDD" id="cd06257">
    <property type="entry name" value="DnaJ"/>
    <property type="match status" value="1"/>
</dbReference>
<gene>
    <name evidence="4" type="ORF">ACFPFO_10225</name>
</gene>
<dbReference type="SUPFAM" id="SSF46565">
    <property type="entry name" value="Chaperone J-domain"/>
    <property type="match status" value="1"/>
</dbReference>
<dbReference type="PROSITE" id="PS50076">
    <property type="entry name" value="DNAJ_2"/>
    <property type="match status" value="1"/>
</dbReference>
<feature type="region of interest" description="Disordered" evidence="1">
    <location>
        <begin position="62"/>
        <end position="170"/>
    </location>
</feature>
<feature type="compositionally biased region" description="Basic residues" evidence="1">
    <location>
        <begin position="99"/>
        <end position="111"/>
    </location>
</feature>
<feature type="compositionally biased region" description="Basic and acidic residues" evidence="1">
    <location>
        <begin position="134"/>
        <end position="159"/>
    </location>
</feature>
<keyword evidence="2" id="KW-1133">Transmembrane helix</keyword>
<dbReference type="SMART" id="SM00271">
    <property type="entry name" value="DnaJ"/>
    <property type="match status" value="1"/>
</dbReference>
<organism evidence="4 5">
    <name type="scientific">Saliphagus infecundisoli</name>
    <dbReference type="NCBI Taxonomy" id="1849069"/>
    <lineage>
        <taxon>Archaea</taxon>
        <taxon>Methanobacteriati</taxon>
        <taxon>Methanobacteriota</taxon>
        <taxon>Stenosarchaea group</taxon>
        <taxon>Halobacteria</taxon>
        <taxon>Halobacteriales</taxon>
        <taxon>Natrialbaceae</taxon>
        <taxon>Saliphagus</taxon>
    </lineage>
</organism>
<accession>A0ABD5QEQ6</accession>
<dbReference type="InterPro" id="IPR001623">
    <property type="entry name" value="DnaJ_domain"/>
</dbReference>
<evidence type="ECO:0000313" key="5">
    <source>
        <dbReference type="Proteomes" id="UP001595925"/>
    </source>
</evidence>
<dbReference type="Pfam" id="PF00226">
    <property type="entry name" value="DnaJ"/>
    <property type="match status" value="1"/>
</dbReference>